<reference evidence="8" key="2">
    <citation type="submission" date="2020-09" db="EMBL/GenBank/DDBJ databases">
        <authorList>
            <person name="Sun Q."/>
            <person name="Ohkuma M."/>
        </authorList>
    </citation>
    <scope>NUCLEOTIDE SEQUENCE</scope>
    <source>
        <strain evidence="8">JCM 16108</strain>
    </source>
</reference>
<accession>A0A830G072</accession>
<keyword evidence="5 6" id="KW-0472">Membrane</keyword>
<dbReference type="RefSeq" id="WP_188872228.1">
    <property type="nucleotide sequence ID" value="NZ_BMOO01000004.1"/>
</dbReference>
<sequence length="159" mass="16801">MTTVILRTITRLVLPLGFVVSFAFFLQGHNLPGGGFIAGVLTASVVALAYLAYGLDVVEEDVFGREVETAVEHVQHGVVRDYQTLYAAGLAVAVAGGLAAMLYGYLTDTTIPFMTQTFRYATVPLFGHIELASAVVFDLGVYAVVVGALLTIISVVGAE</sequence>
<organism evidence="8 10">
    <name type="scientific">Halarchaeum rubridurum</name>
    <dbReference type="NCBI Taxonomy" id="489911"/>
    <lineage>
        <taxon>Archaea</taxon>
        <taxon>Methanobacteriati</taxon>
        <taxon>Methanobacteriota</taxon>
        <taxon>Stenosarchaea group</taxon>
        <taxon>Halobacteria</taxon>
        <taxon>Halobacteriales</taxon>
        <taxon>Halobacteriaceae</taxon>
    </lineage>
</organism>
<evidence type="ECO:0000313" key="8">
    <source>
        <dbReference type="EMBL" id="GGM68660.1"/>
    </source>
</evidence>
<name>A0A830G072_9EURY</name>
<feature type="transmembrane region" description="Helical" evidence="6">
    <location>
        <begin position="35"/>
        <end position="55"/>
    </location>
</feature>
<dbReference type="InterPro" id="IPR050622">
    <property type="entry name" value="CPA3_antiporter_subunitB"/>
</dbReference>
<gene>
    <name evidence="8" type="ORF">GCM10009017_18600</name>
    <name evidence="9" type="ORF">J2752_002047</name>
</gene>
<keyword evidence="4 6" id="KW-1133">Transmembrane helix</keyword>
<dbReference type="EMBL" id="JAGGKO010000003">
    <property type="protein sequence ID" value="MBP1955135.1"/>
    <property type="molecule type" value="Genomic_DNA"/>
</dbReference>
<evidence type="ECO:0000313" key="9">
    <source>
        <dbReference type="EMBL" id="MBP1955135.1"/>
    </source>
</evidence>
<keyword evidence="2" id="KW-1003">Cell membrane</keyword>
<evidence type="ECO:0000256" key="2">
    <source>
        <dbReference type="ARBA" id="ARBA00022475"/>
    </source>
</evidence>
<comment type="caution">
    <text evidence="8">The sequence shown here is derived from an EMBL/GenBank/DDBJ whole genome shotgun (WGS) entry which is preliminary data.</text>
</comment>
<protein>
    <submittedName>
        <fullName evidence="9">Multicomponent Na+:H+ antiporter subunit B</fullName>
    </submittedName>
</protein>
<feature type="transmembrane region" description="Helical" evidence="6">
    <location>
        <begin position="139"/>
        <end position="158"/>
    </location>
</feature>
<dbReference type="InterPro" id="IPR007182">
    <property type="entry name" value="MnhB"/>
</dbReference>
<feature type="transmembrane region" description="Helical" evidence="6">
    <location>
        <begin position="12"/>
        <end position="29"/>
    </location>
</feature>
<evidence type="ECO:0000256" key="6">
    <source>
        <dbReference type="SAM" id="Phobius"/>
    </source>
</evidence>
<dbReference type="Pfam" id="PF04039">
    <property type="entry name" value="MnhB"/>
    <property type="match status" value="1"/>
</dbReference>
<dbReference type="EMBL" id="BMOO01000004">
    <property type="protein sequence ID" value="GGM68660.1"/>
    <property type="molecule type" value="Genomic_DNA"/>
</dbReference>
<evidence type="ECO:0000256" key="3">
    <source>
        <dbReference type="ARBA" id="ARBA00022692"/>
    </source>
</evidence>
<dbReference type="AlphaFoldDB" id="A0A830G072"/>
<dbReference type="Proteomes" id="UP000614609">
    <property type="component" value="Unassembled WGS sequence"/>
</dbReference>
<keyword evidence="3 6" id="KW-0812">Transmembrane</keyword>
<dbReference type="OrthoDB" id="19265at2157"/>
<reference evidence="8" key="1">
    <citation type="journal article" date="2014" name="Int. J. Syst. Evol. Microbiol.">
        <title>Complete genome sequence of Corynebacterium casei LMG S-19264T (=DSM 44701T), isolated from a smear-ripened cheese.</title>
        <authorList>
            <consortium name="US DOE Joint Genome Institute (JGI-PGF)"/>
            <person name="Walter F."/>
            <person name="Albersmeier A."/>
            <person name="Kalinowski J."/>
            <person name="Ruckert C."/>
        </authorList>
    </citation>
    <scope>NUCLEOTIDE SEQUENCE</scope>
    <source>
        <strain evidence="8">JCM 16108</strain>
    </source>
</reference>
<evidence type="ECO:0000259" key="7">
    <source>
        <dbReference type="Pfam" id="PF04039"/>
    </source>
</evidence>
<reference evidence="9" key="3">
    <citation type="submission" date="2021-03" db="EMBL/GenBank/DDBJ databases">
        <title>Genomic Encyclopedia of Type Strains, Phase IV (KMG-IV): sequencing the most valuable type-strain genomes for metagenomic binning, comparative biology and taxonomic classification.</title>
        <authorList>
            <person name="Goeker M."/>
        </authorList>
    </citation>
    <scope>NUCLEOTIDE SEQUENCE</scope>
    <source>
        <strain evidence="9">DSM 22443</strain>
    </source>
</reference>
<dbReference type="GO" id="GO:0005886">
    <property type="term" value="C:plasma membrane"/>
    <property type="evidence" value="ECO:0007669"/>
    <property type="project" value="UniProtKB-SubCell"/>
</dbReference>
<dbReference type="PANTHER" id="PTHR33932:SF4">
    <property type="entry name" value="NA(+)_H(+) ANTIPORTER SUBUNIT B"/>
    <property type="match status" value="1"/>
</dbReference>
<feature type="transmembrane region" description="Helical" evidence="6">
    <location>
        <begin position="85"/>
        <end position="106"/>
    </location>
</feature>
<comment type="subcellular location">
    <subcellularLocation>
        <location evidence="1">Cell membrane</location>
        <topology evidence="1">Multi-pass membrane protein</topology>
    </subcellularLocation>
</comment>
<proteinExistence type="predicted"/>
<dbReference type="PANTHER" id="PTHR33932">
    <property type="entry name" value="NA(+)/H(+) ANTIPORTER SUBUNIT B"/>
    <property type="match status" value="1"/>
</dbReference>
<evidence type="ECO:0000256" key="1">
    <source>
        <dbReference type="ARBA" id="ARBA00004651"/>
    </source>
</evidence>
<dbReference type="Proteomes" id="UP000765891">
    <property type="component" value="Unassembled WGS sequence"/>
</dbReference>
<evidence type="ECO:0000256" key="4">
    <source>
        <dbReference type="ARBA" id="ARBA00022989"/>
    </source>
</evidence>
<evidence type="ECO:0000256" key="5">
    <source>
        <dbReference type="ARBA" id="ARBA00023136"/>
    </source>
</evidence>
<feature type="domain" description="Na+/H+ antiporter MnhB subunit-related protein" evidence="7">
    <location>
        <begin position="5"/>
        <end position="151"/>
    </location>
</feature>
<evidence type="ECO:0000313" key="10">
    <source>
        <dbReference type="Proteomes" id="UP000614609"/>
    </source>
</evidence>
<keyword evidence="10" id="KW-1185">Reference proteome</keyword>